<evidence type="ECO:0000256" key="4">
    <source>
        <dbReference type="SAM" id="MobiDB-lite"/>
    </source>
</evidence>
<reference evidence="6" key="2">
    <citation type="journal article" date="2021" name="Virology (Lond)">
        <title>Novel Paju Apodemus paramyxovirus 1 and 2, harbored by Apodemus agrarius in the Republic of Korea.</title>
        <authorList>
            <person name="Lee S.H."/>
            <person name="No J.S."/>
            <person name="Kim K."/>
            <person name="Budhathoki S."/>
            <person name="Park K."/>
            <person name="Lee G.Y."/>
            <person name="Cho S."/>
            <person name="Kim B.H."/>
            <person name="Cho S."/>
            <person name="Kim J."/>
            <person name="Lee J."/>
            <person name="Cho S.H."/>
            <person name="Kim H.C."/>
            <person name="Klein T.A."/>
            <person name="Uhm C.S."/>
            <person name="Kim W.K."/>
            <person name="Song J.W."/>
        </authorList>
    </citation>
    <scope>NUCLEOTIDE SEQUENCE</scope>
    <source>
        <strain evidence="6">Aa17-255</strain>
    </source>
</reference>
<dbReference type="InterPro" id="IPR004897">
    <property type="entry name" value="P/V_Pprotein_paramyxoviral"/>
</dbReference>
<keyword evidence="3" id="KW-0693">Viral RNA replication</keyword>
<dbReference type="EMBL" id="MT823461">
    <property type="protein sequence ID" value="QXU63453.1"/>
    <property type="molecule type" value="Viral_cRNA"/>
</dbReference>
<dbReference type="InterPro" id="IPR025909">
    <property type="entry name" value="Soyouz_module"/>
</dbReference>
<evidence type="ECO:0000256" key="2">
    <source>
        <dbReference type="ARBA" id="ARBA00022553"/>
    </source>
</evidence>
<dbReference type="Gene3D" id="6.10.250.2490">
    <property type="match status" value="1"/>
</dbReference>
<feature type="compositionally biased region" description="Polar residues" evidence="4">
    <location>
        <begin position="29"/>
        <end position="42"/>
    </location>
</feature>
<feature type="region of interest" description="Disordered" evidence="4">
    <location>
        <begin position="29"/>
        <end position="158"/>
    </location>
</feature>
<accession>A0A8F7CEW0</accession>
<evidence type="ECO:0000259" key="5">
    <source>
        <dbReference type="Pfam" id="PF14313"/>
    </source>
</evidence>
<dbReference type="Pfam" id="PF14313">
    <property type="entry name" value="Soyouz_module"/>
    <property type="match status" value="1"/>
</dbReference>
<reference evidence="6" key="1">
    <citation type="submission" date="2020-07" db="EMBL/GenBank/DDBJ databases">
        <authorList>
            <person name="Song J.-W."/>
        </authorList>
    </citation>
    <scope>NUCLEOTIDE SEQUENCE</scope>
    <source>
        <strain evidence="6">Aa17-255</strain>
    </source>
</reference>
<dbReference type="Gene3D" id="1.20.5.110">
    <property type="match status" value="1"/>
</dbReference>
<evidence type="ECO:0000256" key="3">
    <source>
        <dbReference type="ARBA" id="ARBA00022953"/>
    </source>
</evidence>
<protein>
    <recommendedName>
        <fullName evidence="1">Phosphoprotein</fullName>
    </recommendedName>
</protein>
<evidence type="ECO:0000313" key="6">
    <source>
        <dbReference type="EMBL" id="QXU63453.1"/>
    </source>
</evidence>
<name>A0A8F7CEW0_9MONO</name>
<proteinExistence type="predicted"/>
<keyword evidence="2" id="KW-0597">Phosphoprotein</keyword>
<feature type="domain" description="Phosphoprotein P soyouz module" evidence="5">
    <location>
        <begin position="1"/>
        <end position="56"/>
    </location>
</feature>
<organism evidence="6">
    <name type="scientific">Jeilongvirus sp</name>
    <dbReference type="NCBI Taxonomy" id="2686070"/>
    <lineage>
        <taxon>Viruses</taxon>
        <taxon>Riboviria</taxon>
        <taxon>Orthornavirae</taxon>
        <taxon>Negarnaviricota</taxon>
        <taxon>Haploviricotina</taxon>
        <taxon>Monjiviricetes</taxon>
        <taxon>Mononegavirales</taxon>
        <taxon>Paramyxoviridae</taxon>
        <taxon>Orthoparamyxovirinae</taxon>
        <taxon>Jeilongvirus</taxon>
    </lineage>
</organism>
<feature type="compositionally biased region" description="Basic and acidic residues" evidence="4">
    <location>
        <begin position="71"/>
        <end position="85"/>
    </location>
</feature>
<sequence length="496" mass="53960">MNDFTVGELEKLIKDGIKTVELIQQNPEEFQKTYGRSSIPKQTTRERIQAWEGFAAAKDPNTEQSGGIQGEAERADKAKSPRDSGTDGGNGEANRGDPLFSKARQKTNNQQSGDAENSDGNGGRDRNASTSGPSKDGTRGHPQPSGIDESPGYHADGRVDASDMRQLMMMDHDSSAVETGSLVVPTMTLRNATTEDFAQVFAEGAPKEHRRLRGITTMTSKAKSSDKTTGPVKKGTAENTVSTLLGDVPSSGNGAIQNVHPLLLHQPSSNACAENAPISVRDVSTTWSTTESNEASCNCQALERKIDLLLATVESANKKLDMLPEIKEEIKNINKKITNLSLGLSTVESYIKSMMIIIPGSGKPDKPQDGSINPDLKAVIGRDKTRGLPELLEQRSNLESLDQDTGYKKKIDKKHIIEDLDFSKSNAANFIPTDDTASFYTITAMIRSEVSDVETQNTLIKWVEDALGDTSMKDIYDMIRSSLDDQSEYNELDLDG</sequence>
<feature type="compositionally biased region" description="Polar residues" evidence="4">
    <location>
        <begin position="106"/>
        <end position="119"/>
    </location>
</feature>
<evidence type="ECO:0000256" key="1">
    <source>
        <dbReference type="ARBA" id="ARBA00020572"/>
    </source>
</evidence>
<dbReference type="Pfam" id="PF03210">
    <property type="entry name" value="Paramyx_P_V_C"/>
    <property type="match status" value="1"/>
</dbReference>